<evidence type="ECO:0000313" key="3">
    <source>
        <dbReference type="Proteomes" id="UP001345963"/>
    </source>
</evidence>
<protein>
    <submittedName>
        <fullName evidence="2">Uncharacterized protein</fullName>
    </submittedName>
</protein>
<reference evidence="2 3" key="1">
    <citation type="submission" date="2021-07" db="EMBL/GenBank/DDBJ databases">
        <authorList>
            <person name="Palmer J.M."/>
        </authorList>
    </citation>
    <scope>NUCLEOTIDE SEQUENCE [LARGE SCALE GENOMIC DNA]</scope>
    <source>
        <strain evidence="2 3">AT_MEX2019</strain>
        <tissue evidence="2">Muscle</tissue>
    </source>
</reference>
<dbReference type="EMBL" id="JAHUTI010093950">
    <property type="protein sequence ID" value="MED6262691.1"/>
    <property type="molecule type" value="Genomic_DNA"/>
</dbReference>
<gene>
    <name evidence="2" type="ORF">ATANTOWER_024121</name>
</gene>
<dbReference type="Proteomes" id="UP001345963">
    <property type="component" value="Unassembled WGS sequence"/>
</dbReference>
<accession>A0ABU7CIV5</accession>
<feature type="compositionally biased region" description="Polar residues" evidence="1">
    <location>
        <begin position="9"/>
        <end position="20"/>
    </location>
</feature>
<evidence type="ECO:0000256" key="1">
    <source>
        <dbReference type="SAM" id="MobiDB-lite"/>
    </source>
</evidence>
<proteinExistence type="predicted"/>
<evidence type="ECO:0000313" key="2">
    <source>
        <dbReference type="EMBL" id="MED6262691.1"/>
    </source>
</evidence>
<feature type="region of interest" description="Disordered" evidence="1">
    <location>
        <begin position="1"/>
        <end position="20"/>
    </location>
</feature>
<organism evidence="2 3">
    <name type="scientific">Ataeniobius toweri</name>
    <dbReference type="NCBI Taxonomy" id="208326"/>
    <lineage>
        <taxon>Eukaryota</taxon>
        <taxon>Metazoa</taxon>
        <taxon>Chordata</taxon>
        <taxon>Craniata</taxon>
        <taxon>Vertebrata</taxon>
        <taxon>Euteleostomi</taxon>
        <taxon>Actinopterygii</taxon>
        <taxon>Neopterygii</taxon>
        <taxon>Teleostei</taxon>
        <taxon>Neoteleostei</taxon>
        <taxon>Acanthomorphata</taxon>
        <taxon>Ovalentaria</taxon>
        <taxon>Atherinomorphae</taxon>
        <taxon>Cyprinodontiformes</taxon>
        <taxon>Goodeidae</taxon>
        <taxon>Ataeniobius</taxon>
    </lineage>
</organism>
<sequence length="121" mass="13801">MLPGRLPLGTSQSEETLGQTQNPLEVPHIPFRASFKMLKGRAILWLSWLTCHFIVSRETRTPMKGQTSVLVQTFIREGHLPHGTAERDLEVWFSGLQVFYGSGEDLGLCPLRLFWECWQSS</sequence>
<name>A0ABU7CIV5_9TELE</name>
<keyword evidence="3" id="KW-1185">Reference proteome</keyword>
<comment type="caution">
    <text evidence="2">The sequence shown here is derived from an EMBL/GenBank/DDBJ whole genome shotgun (WGS) entry which is preliminary data.</text>
</comment>